<feature type="non-terminal residue" evidence="1">
    <location>
        <position position="18"/>
    </location>
</feature>
<protein>
    <submittedName>
        <fullName evidence="2">HCG2039757</fullName>
    </submittedName>
    <submittedName>
        <fullName evidence="1">Possible J 33 gene segment</fullName>
    </submittedName>
</protein>
<proteinExistence type="predicted"/>
<dbReference type="EMBL" id="CH471078">
    <property type="protein sequence ID" value="EAW66287.1"/>
    <property type="molecule type" value="Genomic_DNA"/>
</dbReference>
<dbReference type="EMBL" id="M94081">
    <property type="protein sequence ID" value="AAB86763.1"/>
    <property type="molecule type" value="Genomic_DNA"/>
</dbReference>
<accession>A0N4X6</accession>
<gene>
    <name evidence="1" type="primary">Tcr-alpha</name>
    <name evidence="2" type="ORF">hCG_2039757</name>
</gene>
<reference evidence="1" key="1">
    <citation type="journal article" date="1994" name="Genomics">
        <title>The human T-cell receptor TCRAC/TCRDC (C alpha/C delta) region: organization, sequence, and evolution of 97.6 kb of DNA.</title>
        <authorList>
            <person name="Koop B.F."/>
            <person name="Rowen L."/>
            <person name="Wang K."/>
            <person name="Kuo C.L."/>
            <person name="Seto D."/>
            <person name="Lenstra J.A."/>
            <person name="Howard S."/>
            <person name="Shan W."/>
            <person name="Deshpande P."/>
            <person name="Hood L."/>
        </authorList>
    </citation>
    <scope>NUCLEOTIDE SEQUENCE</scope>
</reference>
<name>A0N4X6_HUMAN</name>
<organism evidence="1">
    <name type="scientific">Homo sapiens</name>
    <name type="common">Human</name>
    <dbReference type="NCBI Taxonomy" id="9606"/>
    <lineage>
        <taxon>Eukaryota</taxon>
        <taxon>Metazoa</taxon>
        <taxon>Chordata</taxon>
        <taxon>Craniata</taxon>
        <taxon>Vertebrata</taxon>
        <taxon>Euteleostomi</taxon>
        <taxon>Mammalia</taxon>
        <taxon>Eutheria</taxon>
        <taxon>Euarchontoglires</taxon>
        <taxon>Primates</taxon>
        <taxon>Haplorrhini</taxon>
        <taxon>Catarrhini</taxon>
        <taxon>Hominidae</taxon>
        <taxon>Homo</taxon>
    </lineage>
</organism>
<reference evidence="2" key="2">
    <citation type="journal article" date="2001" name="Science">
        <title>The sequence of the human genome.</title>
        <authorList>
            <person name="Venter J.C."/>
            <person name="Adams M.D."/>
            <person name="Myers E.W."/>
            <person name="Li P.W."/>
            <person name="Mural R.J."/>
            <person name="Sutton G.G."/>
            <person name="Smith H.O."/>
            <person name="Yandell M."/>
            <person name="Evans C.A."/>
            <person name="Holt R.A."/>
            <person name="Gocayne J.D."/>
            <person name="Amanatides P."/>
            <person name="Ballew R.M."/>
            <person name="Huson D.H."/>
            <person name="Wortman J.R."/>
            <person name="Zhang Q."/>
            <person name="Kodira C.D."/>
            <person name="Zheng X.H."/>
            <person name="Chen L."/>
            <person name="Skupski M."/>
            <person name="Subramanian G."/>
            <person name="Thomas P.D."/>
            <person name="Zhang J."/>
            <person name="Gabor Miklos G.L."/>
            <person name="Nelson C."/>
            <person name="Broder S."/>
            <person name="Clark A.G."/>
            <person name="Nadeau J."/>
            <person name="McKusick V.A."/>
            <person name="Zinder N."/>
            <person name="Levine A.J."/>
            <person name="Roberts R.J."/>
            <person name="Simon M."/>
            <person name="Slayman C."/>
            <person name="Hunkapiller M."/>
            <person name="Bolanos R."/>
            <person name="Delcher A."/>
            <person name="Dew I."/>
            <person name="Fasulo D."/>
            <person name="Flanigan M."/>
            <person name="Florea L."/>
            <person name="Halpern A."/>
            <person name="Hannenhalli S."/>
            <person name="Kravitz S."/>
            <person name="Levy S."/>
            <person name="Mobarry C."/>
            <person name="Reinert K."/>
            <person name="Remington K."/>
            <person name="Abu-Threideh J."/>
            <person name="Beasley E."/>
            <person name="Biddick K."/>
            <person name="Bonazzi V."/>
            <person name="Brandon R."/>
            <person name="Cargill M."/>
            <person name="Chandramouliswaran I."/>
            <person name="Charlab R."/>
            <person name="Chaturvedi K."/>
            <person name="Deng Z."/>
            <person name="Di Francesco V."/>
            <person name="Dunn P."/>
            <person name="Eilbeck K."/>
            <person name="Evangelista C."/>
            <person name="Gabrielian A.E."/>
            <person name="Gan W."/>
            <person name="Ge W."/>
            <person name="Gong F."/>
            <person name="Gu Z."/>
            <person name="Guan P."/>
            <person name="Heiman T.J."/>
            <person name="Higgins M.E."/>
            <person name="Ji R.R."/>
            <person name="Ke Z."/>
            <person name="Ketchum K.A."/>
            <person name="Lai Z."/>
            <person name="Lei Y."/>
            <person name="Li Z."/>
            <person name="Li J."/>
            <person name="Liang Y."/>
            <person name="Lin X."/>
            <person name="Lu F."/>
            <person name="Merkulov G.V."/>
            <person name="Milshina N."/>
            <person name="Moore H.M."/>
            <person name="Naik A.K."/>
            <person name="Narayan V.A."/>
            <person name="Neelam B."/>
            <person name="Nusskern D."/>
            <person name="Rusch D.B."/>
            <person name="Salzberg S."/>
            <person name="Shao W."/>
            <person name="Shue B."/>
            <person name="Sun J."/>
            <person name="Wang Z."/>
            <person name="Wang A."/>
            <person name="Wang X."/>
            <person name="Wang J."/>
            <person name="Wei M."/>
            <person name="Wides R."/>
            <person name="Xiao C."/>
            <person name="Yan C."/>
            <person name="Yao A."/>
            <person name="Ye J."/>
            <person name="Zhan M."/>
            <person name="Zhang W."/>
            <person name="Zhang H."/>
            <person name="Zhao Q."/>
            <person name="Zheng L."/>
            <person name="Zhong F."/>
            <person name="Zhong W."/>
            <person name="Zhu S."/>
            <person name="Zhao S."/>
            <person name="Gilbert D."/>
            <person name="Baumhueter S."/>
            <person name="Spier G."/>
            <person name="Carter C."/>
            <person name="Cravchik A."/>
            <person name="Woodage T."/>
            <person name="Ali F."/>
            <person name="An H."/>
            <person name="Awe A."/>
            <person name="Baldwin D."/>
            <person name="Baden H."/>
            <person name="Barnstead M."/>
            <person name="Barrow I."/>
            <person name="Beeson K."/>
            <person name="Busam D."/>
            <person name="Carver A."/>
            <person name="Center A."/>
            <person name="Cheng M.L."/>
            <person name="Curry L."/>
            <person name="Danaher S."/>
            <person name="Davenport L."/>
            <person name="Desilets R."/>
            <person name="Dietz S."/>
            <person name="Dodson K."/>
            <person name="Doup L."/>
            <person name="Ferriera S."/>
            <person name="Garg N."/>
            <person name="Gluecksmann A."/>
            <person name="Hart B."/>
            <person name="Haynes J."/>
            <person name="Haynes C."/>
            <person name="Heiner C."/>
            <person name="Hladun S."/>
            <person name="Hostin D."/>
            <person name="Houck J."/>
            <person name="Howland T."/>
            <person name="Ibegwam C."/>
            <person name="Johnson J."/>
            <person name="Kalush F."/>
            <person name="Kline L."/>
            <person name="Koduru S."/>
            <person name="Love A."/>
            <person name="Mann F."/>
            <person name="May D."/>
            <person name="McCawley S."/>
            <person name="McIntosh T."/>
            <person name="McMullen I."/>
            <person name="Moy M."/>
            <person name="Moy L."/>
            <person name="Murphy B."/>
            <person name="Nelson K."/>
            <person name="Pfannkoch C."/>
            <person name="Pratts E."/>
            <person name="Puri V."/>
            <person name="Qureshi H."/>
            <person name="Reardon M."/>
            <person name="Rodriguez R."/>
            <person name="Rogers Y.H."/>
            <person name="Romblad D."/>
            <person name="Ruhfel B."/>
            <person name="Scott R."/>
            <person name="Sitter C."/>
            <person name="Smallwood M."/>
            <person name="Stewart E."/>
            <person name="Strong R."/>
            <person name="Suh E."/>
            <person name="Thomas R."/>
            <person name="Tint N.N."/>
            <person name="Tse S."/>
            <person name="Vech C."/>
            <person name="Wang G."/>
            <person name="Wetter J."/>
            <person name="Williams S."/>
            <person name="Williams M."/>
            <person name="Windsor S."/>
            <person name="Winn-Deen E."/>
            <person name="Wolfe K."/>
            <person name="Zaveri J."/>
            <person name="Zaveri K."/>
            <person name="Abril J.F."/>
            <person name="Guigo R."/>
            <person name="Campbell M.J."/>
            <person name="Sjolander K.V."/>
            <person name="Karlak B."/>
            <person name="Kejariwal A."/>
            <person name="Mi H."/>
            <person name="Lazareva B."/>
            <person name="Hatton T."/>
            <person name="Narechania A."/>
            <person name="Diemer K."/>
            <person name="Muruganujan A."/>
            <person name="Guo N."/>
            <person name="Sato S."/>
            <person name="Bafna V."/>
            <person name="Istrail S."/>
            <person name="Lippert R."/>
            <person name="Schwartz R."/>
            <person name="Walenz B."/>
            <person name="Yooseph S."/>
            <person name="Allen D."/>
            <person name="Basu A."/>
            <person name="Baxendale J."/>
            <person name="Blick L."/>
            <person name="Caminha M."/>
            <person name="Carnes-Stine J."/>
            <person name="Caulk P."/>
            <person name="Chiang Y.H."/>
            <person name="Coyne M."/>
            <person name="Dahlke C."/>
            <person name="Mays A."/>
            <person name="Dombroski M."/>
            <person name="Donnelly M."/>
            <person name="Ely D."/>
            <person name="Esparham S."/>
            <person name="Fosler C."/>
            <person name="Gire H."/>
            <person name="Glanowski S."/>
            <person name="Glasser K."/>
            <person name="Glodek A."/>
            <person name="Gorokhov M."/>
            <person name="Graham K."/>
            <person name="Gropman B."/>
            <person name="Harris M."/>
            <person name="Heil J."/>
            <person name="Henderson S."/>
            <person name="Hoover J."/>
            <person name="Jennings D."/>
            <person name="Jordan C."/>
            <person name="Jordan J."/>
            <person name="Kasha J."/>
            <person name="Kagan L."/>
            <person name="Kraft C."/>
            <person name="Levitsky A."/>
            <person name="Lewis M."/>
            <person name="Liu X."/>
            <person name="Lopez J."/>
            <person name="Ma D."/>
            <person name="Majoros W."/>
            <person name="McDaniel J."/>
            <person name="Murphy S."/>
            <person name="Newman M."/>
            <person name="Nguyen T."/>
            <person name="Nguyen N."/>
            <person name="Nodell M."/>
            <person name="Pan S."/>
            <person name="Peck J."/>
            <person name="Peterson M."/>
            <person name="Rowe W."/>
            <person name="Sanders R."/>
            <person name="Scott J."/>
            <person name="Simpson M."/>
            <person name="Smith T."/>
            <person name="Sprague A."/>
            <person name="Stockwell T."/>
            <person name="Turner R."/>
            <person name="Venter E."/>
            <person name="Wang M."/>
            <person name="Wen M."/>
            <person name="Wu D."/>
            <person name="Wu M."/>
            <person name="Xia A."/>
            <person name="Zandieh A."/>
            <person name="Zhu X."/>
        </authorList>
    </citation>
    <scope>NUCLEOTIDE SEQUENCE</scope>
</reference>
<reference evidence="2" key="3">
    <citation type="submission" date="2005-09" db="EMBL/GenBank/DDBJ databases">
        <authorList>
            <person name="Mural R.J."/>
            <person name="Istrail S."/>
            <person name="Sutton G."/>
            <person name="Florea L."/>
            <person name="Halpern A.L."/>
            <person name="Mobarry C.M."/>
            <person name="Lippert R."/>
            <person name="Walenz B."/>
            <person name="Shatkay H."/>
            <person name="Dew I."/>
            <person name="Miller J.R."/>
            <person name="Flanigan M.J."/>
            <person name="Edwards N.J."/>
            <person name="Bolanos R."/>
            <person name="Fasulo D."/>
            <person name="Halldorsson B.V."/>
            <person name="Hannenhalli S."/>
            <person name="Turner R."/>
            <person name="Yooseph S."/>
            <person name="Lu F."/>
            <person name="Nusskern D.R."/>
            <person name="Shue B.C."/>
            <person name="Zheng X.H."/>
            <person name="Zhong F."/>
            <person name="Delcher A.L."/>
            <person name="Huson D.H."/>
            <person name="Kravitz S.A."/>
            <person name="Mouchard L."/>
            <person name="Reinert K."/>
            <person name="Remington K.A."/>
            <person name="Clark A.G."/>
            <person name="Waterman M.S."/>
            <person name="Eichler E.E."/>
            <person name="Adams M.D."/>
            <person name="Hunkapiller M.W."/>
            <person name="Myers E.W."/>
            <person name="Venter J.C."/>
        </authorList>
    </citation>
    <scope>NUCLEOTIDE SEQUENCE</scope>
</reference>
<evidence type="ECO:0000313" key="1">
    <source>
        <dbReference type="EMBL" id="AAB86763.1"/>
    </source>
</evidence>
<sequence length="18" mass="2017">DSNYQLIWGAGTKLIIKP</sequence>
<feature type="non-terminal residue" evidence="1">
    <location>
        <position position="1"/>
    </location>
</feature>
<evidence type="ECO:0000313" key="2">
    <source>
        <dbReference type="EMBL" id="EAW66287.1"/>
    </source>
</evidence>
<dbReference type="AlphaFoldDB" id="A0N4X6"/>